<dbReference type="Pfam" id="PF00646">
    <property type="entry name" value="F-box"/>
    <property type="match status" value="1"/>
</dbReference>
<dbReference type="PANTHER" id="PTHR44259">
    <property type="entry name" value="OS07G0183000 PROTEIN-RELATED"/>
    <property type="match status" value="1"/>
</dbReference>
<dbReference type="CDD" id="cd09917">
    <property type="entry name" value="F-box_SF"/>
    <property type="match status" value="1"/>
</dbReference>
<evidence type="ECO:0000313" key="3">
    <source>
        <dbReference type="EMBL" id="KZN00185.1"/>
    </source>
</evidence>
<evidence type="ECO:0000313" key="5">
    <source>
        <dbReference type="Proteomes" id="UP000077755"/>
    </source>
</evidence>
<dbReference type="InterPro" id="IPR050942">
    <property type="entry name" value="F-box_BR-signaling"/>
</dbReference>
<dbReference type="InterPro" id="IPR005174">
    <property type="entry name" value="KIB1-4_b-propeller"/>
</dbReference>
<dbReference type="EMBL" id="CP093345">
    <property type="protein sequence ID" value="WOG90866.1"/>
    <property type="molecule type" value="Genomic_DNA"/>
</dbReference>
<dbReference type="InterPro" id="IPR001810">
    <property type="entry name" value="F-box_dom"/>
</dbReference>
<dbReference type="InterPro" id="IPR036047">
    <property type="entry name" value="F-box-like_dom_sf"/>
</dbReference>
<evidence type="ECO:0000313" key="4">
    <source>
        <dbReference type="EMBL" id="WOG90866.1"/>
    </source>
</evidence>
<evidence type="ECO:0000259" key="1">
    <source>
        <dbReference type="Pfam" id="PF00646"/>
    </source>
</evidence>
<dbReference type="PANTHER" id="PTHR44259:SF114">
    <property type="entry name" value="OS06G0707300 PROTEIN"/>
    <property type="match status" value="1"/>
</dbReference>
<evidence type="ECO:0000259" key="2">
    <source>
        <dbReference type="Pfam" id="PF03478"/>
    </source>
</evidence>
<dbReference type="OrthoDB" id="642536at2759"/>
<dbReference type="Proteomes" id="UP000077755">
    <property type="component" value="Chromosome 3"/>
</dbReference>
<reference evidence="4" key="2">
    <citation type="submission" date="2022-03" db="EMBL/GenBank/DDBJ databases">
        <title>Draft title - Genomic analysis of global carrot germplasm unveils the trajectory of domestication and the origin of high carotenoid orange carrot.</title>
        <authorList>
            <person name="Iorizzo M."/>
            <person name="Ellison S."/>
            <person name="Senalik D."/>
            <person name="Macko-Podgorni A."/>
            <person name="Grzebelus D."/>
            <person name="Bostan H."/>
            <person name="Rolling W."/>
            <person name="Curaba J."/>
            <person name="Simon P."/>
        </authorList>
    </citation>
    <scope>NUCLEOTIDE SEQUENCE</scope>
    <source>
        <tissue evidence="4">Leaf</tissue>
    </source>
</reference>
<proteinExistence type="predicted"/>
<dbReference type="Gene3D" id="1.20.1280.50">
    <property type="match status" value="1"/>
</dbReference>
<accession>A0A165ZLP2</accession>
<sequence>MDHPADWDGLPGDILIVIAHMLTCCEDLYRISAVSKSWNSIVSGLSRDKKPLQLPPESPLLFLAEQVAEGGALSCDFDDEYHEEGMVEINDEDEDDAHEEHYCYHELYDYRKSSVSGTRGLHRLATGKTYSVELPEASGRLILGTNKGWLVTLGRDLQISLLHPLLRQEIPLPHMGTFLHQLEDGELGCISPEDAFEGFIQRVAMSCKLHPSKNNGMYSSNPIVMAIYGRRRYLAYARLTDKVWTEVLFPIMAPFIEDIAYYKGKFYALNGRGDLFVCDIAKGTKIYSWPTDLDIVMHYNNSRTYLVESEFGFWLVVRKFKEKYFKAPHGARAKYRTCNFTLWKMELKYSDHHSELPSCTCIAENNLGDQALFIGRATCLLLPSSEYIRPNCIYFTDDNLDQSYHVGGGHDMGIFNMETNTIEPFYQGKSIHPISPPLWYI</sequence>
<dbReference type="AlphaFoldDB" id="A0A165ZLP2"/>
<dbReference type="EMBL" id="LNRQ01000003">
    <property type="protein sequence ID" value="KZN00185.1"/>
    <property type="molecule type" value="Genomic_DNA"/>
</dbReference>
<name>A0A165ZLP2_DAUCS</name>
<dbReference type="Gramene" id="KZN00185">
    <property type="protein sequence ID" value="KZN00185"/>
    <property type="gene ID" value="DCAR_008939"/>
</dbReference>
<dbReference type="SUPFAM" id="SSF81383">
    <property type="entry name" value="F-box domain"/>
    <property type="match status" value="1"/>
</dbReference>
<feature type="domain" description="KIB1-4 beta-propeller" evidence="2">
    <location>
        <begin position="124"/>
        <end position="416"/>
    </location>
</feature>
<keyword evidence="5" id="KW-1185">Reference proteome</keyword>
<protein>
    <submittedName>
        <fullName evidence="3">Uncharacterized protein</fullName>
    </submittedName>
</protein>
<dbReference type="OMA" id="GMVEIND"/>
<dbReference type="Pfam" id="PF03478">
    <property type="entry name" value="Beta-prop_KIB1-4"/>
    <property type="match status" value="1"/>
</dbReference>
<organism evidence="3">
    <name type="scientific">Daucus carota subsp. sativus</name>
    <name type="common">Carrot</name>
    <dbReference type="NCBI Taxonomy" id="79200"/>
    <lineage>
        <taxon>Eukaryota</taxon>
        <taxon>Viridiplantae</taxon>
        <taxon>Streptophyta</taxon>
        <taxon>Embryophyta</taxon>
        <taxon>Tracheophyta</taxon>
        <taxon>Spermatophyta</taxon>
        <taxon>Magnoliopsida</taxon>
        <taxon>eudicotyledons</taxon>
        <taxon>Gunneridae</taxon>
        <taxon>Pentapetalae</taxon>
        <taxon>asterids</taxon>
        <taxon>campanulids</taxon>
        <taxon>Apiales</taxon>
        <taxon>Apiaceae</taxon>
        <taxon>Apioideae</taxon>
        <taxon>Scandiceae</taxon>
        <taxon>Daucinae</taxon>
        <taxon>Daucus</taxon>
        <taxon>Daucus sect. Daucus</taxon>
    </lineage>
</organism>
<dbReference type="STRING" id="79200.A0A165ZLP2"/>
<gene>
    <name evidence="3" type="ORF">DCAR_008939</name>
    <name evidence="4" type="ORF">DCAR_0310112</name>
</gene>
<reference evidence="3" key="1">
    <citation type="journal article" date="2016" name="Nat. Genet.">
        <title>A high-quality carrot genome assembly provides new insights into carotenoid accumulation and asterid genome evolution.</title>
        <authorList>
            <person name="Iorizzo M."/>
            <person name="Ellison S."/>
            <person name="Senalik D."/>
            <person name="Zeng P."/>
            <person name="Satapoomin P."/>
            <person name="Huang J."/>
            <person name="Bowman M."/>
            <person name="Iovene M."/>
            <person name="Sanseverino W."/>
            <person name="Cavagnaro P."/>
            <person name="Yildiz M."/>
            <person name="Macko-Podgorni A."/>
            <person name="Moranska E."/>
            <person name="Grzebelus E."/>
            <person name="Grzebelus D."/>
            <person name="Ashrafi H."/>
            <person name="Zheng Z."/>
            <person name="Cheng S."/>
            <person name="Spooner D."/>
            <person name="Van Deynze A."/>
            <person name="Simon P."/>
        </authorList>
    </citation>
    <scope>NUCLEOTIDE SEQUENCE [LARGE SCALE GENOMIC DNA]</scope>
    <source>
        <tissue evidence="3">Leaf</tissue>
    </source>
</reference>
<feature type="domain" description="F-box" evidence="1">
    <location>
        <begin position="7"/>
        <end position="48"/>
    </location>
</feature>